<accession>A0ABS6EK89</accession>
<evidence type="ECO:0000256" key="4">
    <source>
        <dbReference type="ARBA" id="ARBA00022692"/>
    </source>
</evidence>
<evidence type="ECO:0000313" key="10">
    <source>
        <dbReference type="Proteomes" id="UP000726170"/>
    </source>
</evidence>
<dbReference type="PROSITE" id="PS50928">
    <property type="entry name" value="ABC_TM1"/>
    <property type="match status" value="1"/>
</dbReference>
<keyword evidence="10" id="KW-1185">Reference proteome</keyword>
<evidence type="ECO:0000256" key="3">
    <source>
        <dbReference type="ARBA" id="ARBA00022475"/>
    </source>
</evidence>
<gene>
    <name evidence="9" type="ORF">KQI86_14130</name>
</gene>
<proteinExistence type="inferred from homology"/>
<protein>
    <submittedName>
        <fullName evidence="9">ABC transporter permease</fullName>
    </submittedName>
</protein>
<feature type="domain" description="ABC transmembrane type-1" evidence="8">
    <location>
        <begin position="95"/>
        <end position="303"/>
    </location>
</feature>
<reference evidence="9 10" key="1">
    <citation type="submission" date="2021-06" db="EMBL/GenBank/DDBJ databases">
        <authorList>
            <person name="Sun Q."/>
            <person name="Li D."/>
        </authorList>
    </citation>
    <scope>NUCLEOTIDE SEQUENCE [LARGE SCALE GENOMIC DNA]</scope>
    <source>
        <strain evidence="9 10">MSJ-11</strain>
    </source>
</reference>
<dbReference type="InterPro" id="IPR045621">
    <property type="entry name" value="BPD_transp_1_N"/>
</dbReference>
<evidence type="ECO:0000256" key="5">
    <source>
        <dbReference type="ARBA" id="ARBA00022989"/>
    </source>
</evidence>
<comment type="similarity">
    <text evidence="7">Belongs to the binding-protein-dependent transport system permease family.</text>
</comment>
<feature type="transmembrane region" description="Helical" evidence="7">
    <location>
        <begin position="132"/>
        <end position="152"/>
    </location>
</feature>
<dbReference type="Pfam" id="PF00528">
    <property type="entry name" value="BPD_transp_1"/>
    <property type="match status" value="1"/>
</dbReference>
<keyword evidence="5 7" id="KW-1133">Transmembrane helix</keyword>
<name>A0ABS6EK89_9CLOT</name>
<dbReference type="Proteomes" id="UP000726170">
    <property type="component" value="Unassembled WGS sequence"/>
</dbReference>
<dbReference type="CDD" id="cd06261">
    <property type="entry name" value="TM_PBP2"/>
    <property type="match status" value="1"/>
</dbReference>
<keyword evidence="6 7" id="KW-0472">Membrane</keyword>
<feature type="transmembrane region" description="Helical" evidence="7">
    <location>
        <begin position="280"/>
        <end position="306"/>
    </location>
</feature>
<keyword evidence="4 7" id="KW-0812">Transmembrane</keyword>
<dbReference type="Pfam" id="PF19300">
    <property type="entry name" value="BPD_transp_1_N"/>
    <property type="match status" value="1"/>
</dbReference>
<feature type="transmembrane region" description="Helical" evidence="7">
    <location>
        <begin position="101"/>
        <end position="120"/>
    </location>
</feature>
<feature type="transmembrane region" description="Helical" evidence="7">
    <location>
        <begin position="234"/>
        <end position="260"/>
    </location>
</feature>
<organism evidence="9 10">
    <name type="scientific">Clostridium mobile</name>
    <dbReference type="NCBI Taxonomy" id="2841512"/>
    <lineage>
        <taxon>Bacteria</taxon>
        <taxon>Bacillati</taxon>
        <taxon>Bacillota</taxon>
        <taxon>Clostridia</taxon>
        <taxon>Eubacteriales</taxon>
        <taxon>Clostridiaceae</taxon>
        <taxon>Clostridium</taxon>
    </lineage>
</organism>
<evidence type="ECO:0000259" key="8">
    <source>
        <dbReference type="PROSITE" id="PS50928"/>
    </source>
</evidence>
<evidence type="ECO:0000256" key="2">
    <source>
        <dbReference type="ARBA" id="ARBA00022448"/>
    </source>
</evidence>
<dbReference type="RefSeq" id="WP_216440001.1">
    <property type="nucleotide sequence ID" value="NZ_JAHLQF010000003.1"/>
</dbReference>
<dbReference type="PANTHER" id="PTHR30465">
    <property type="entry name" value="INNER MEMBRANE ABC TRANSPORTER"/>
    <property type="match status" value="1"/>
</dbReference>
<feature type="transmembrane region" description="Helical" evidence="7">
    <location>
        <begin position="9"/>
        <end position="27"/>
    </location>
</feature>
<evidence type="ECO:0000256" key="1">
    <source>
        <dbReference type="ARBA" id="ARBA00004651"/>
    </source>
</evidence>
<keyword evidence="3" id="KW-1003">Cell membrane</keyword>
<feature type="transmembrane region" description="Helical" evidence="7">
    <location>
        <begin position="172"/>
        <end position="196"/>
    </location>
</feature>
<evidence type="ECO:0000256" key="7">
    <source>
        <dbReference type="RuleBase" id="RU363032"/>
    </source>
</evidence>
<comment type="caution">
    <text evidence="9">The sequence shown here is derived from an EMBL/GenBank/DDBJ whole genome shotgun (WGS) entry which is preliminary data.</text>
</comment>
<dbReference type="InterPro" id="IPR000515">
    <property type="entry name" value="MetI-like"/>
</dbReference>
<keyword evidence="2 7" id="KW-0813">Transport</keyword>
<dbReference type="EMBL" id="JAHLQF010000003">
    <property type="protein sequence ID" value="MBU5485458.1"/>
    <property type="molecule type" value="Genomic_DNA"/>
</dbReference>
<comment type="subcellular location">
    <subcellularLocation>
        <location evidence="1 7">Cell membrane</location>
        <topology evidence="1 7">Multi-pass membrane protein</topology>
    </subcellularLocation>
</comment>
<evidence type="ECO:0000313" key="9">
    <source>
        <dbReference type="EMBL" id="MBU5485458.1"/>
    </source>
</evidence>
<dbReference type="PANTHER" id="PTHR30465:SF74">
    <property type="entry name" value="OLIGOPEPTIDE TRANSPORT SYSTEM PERMEASE PROTEIN OPPB"/>
    <property type="match status" value="1"/>
</dbReference>
<sequence>MFKYICKRIGYMALTLWIVVTATFFLMNSMPGDPVAVQYNKLPPEIRQVIREQYGLDKPVSQRYVSYLKNLSQGNMGDSFITPGISANQYIKERFPNSLRIGLQAVFCGLTIGIILGIIAAFKRNTFVDYTVIFIAILGVSIPSFVMAALLQKYIGGKGGLPIAGWYSPGDSFFSTVKFTILPTLALSFSSVATYARYMKTSVLDVISQDYIITAQAKGVSKVAIAWKHIIRNAILPIITILGPQIAAVITGSFVIERIFAIPGLGNAMIDFIANKDYNMIMGLTIFFSFLYIVALLIVDILYTLIDPRIRLSGSKK</sequence>
<evidence type="ECO:0000256" key="6">
    <source>
        <dbReference type="ARBA" id="ARBA00023136"/>
    </source>
</evidence>